<accession>A0A8S9XPJ5</accession>
<comment type="caution">
    <text evidence="2">The sequence shown here is derived from an EMBL/GenBank/DDBJ whole genome shotgun (WGS) entry which is preliminary data.</text>
</comment>
<organism evidence="2 3">
    <name type="scientific">Apolygus lucorum</name>
    <name type="common">Small green plant bug</name>
    <name type="synonym">Lygocoris lucorum</name>
    <dbReference type="NCBI Taxonomy" id="248454"/>
    <lineage>
        <taxon>Eukaryota</taxon>
        <taxon>Metazoa</taxon>
        <taxon>Ecdysozoa</taxon>
        <taxon>Arthropoda</taxon>
        <taxon>Hexapoda</taxon>
        <taxon>Insecta</taxon>
        <taxon>Pterygota</taxon>
        <taxon>Neoptera</taxon>
        <taxon>Paraneoptera</taxon>
        <taxon>Hemiptera</taxon>
        <taxon>Heteroptera</taxon>
        <taxon>Panheteroptera</taxon>
        <taxon>Cimicomorpha</taxon>
        <taxon>Miridae</taxon>
        <taxon>Mirini</taxon>
        <taxon>Apolygus</taxon>
    </lineage>
</organism>
<evidence type="ECO:0000313" key="3">
    <source>
        <dbReference type="Proteomes" id="UP000466442"/>
    </source>
</evidence>
<name>A0A8S9XPJ5_APOLU</name>
<feature type="region of interest" description="Disordered" evidence="1">
    <location>
        <begin position="17"/>
        <end position="58"/>
    </location>
</feature>
<feature type="compositionally biased region" description="Pro residues" evidence="1">
    <location>
        <begin position="42"/>
        <end position="53"/>
    </location>
</feature>
<sequence>MVSSIIGNSPFFGKILDSLKRGPATGTRGQEQSRGVAAPDAPAEPPQPLPPSRVPQDVPVSVTRPFVVVVDDVTFVVFPSQTGAYPVTWPRSWPWLLFRTGKGAQDSQAHPPSPPPQLPRISFNRQAFWAANSLVR</sequence>
<protein>
    <submittedName>
        <fullName evidence="2">Uncharacterized protein</fullName>
    </submittedName>
</protein>
<proteinExistence type="predicted"/>
<evidence type="ECO:0000256" key="1">
    <source>
        <dbReference type="SAM" id="MobiDB-lite"/>
    </source>
</evidence>
<evidence type="ECO:0000313" key="2">
    <source>
        <dbReference type="EMBL" id="KAF6210982.1"/>
    </source>
</evidence>
<dbReference type="EMBL" id="WIXP02000005">
    <property type="protein sequence ID" value="KAF6210982.1"/>
    <property type="molecule type" value="Genomic_DNA"/>
</dbReference>
<dbReference type="AlphaFoldDB" id="A0A8S9XPJ5"/>
<dbReference type="Proteomes" id="UP000466442">
    <property type="component" value="Linkage Group LG5"/>
</dbReference>
<reference evidence="2" key="1">
    <citation type="journal article" date="2021" name="Mol. Ecol. Resour.">
        <title>Apolygus lucorum genome provides insights into omnivorousness and mesophyll feeding.</title>
        <authorList>
            <person name="Liu Y."/>
            <person name="Liu H."/>
            <person name="Wang H."/>
            <person name="Huang T."/>
            <person name="Liu B."/>
            <person name="Yang B."/>
            <person name="Yin L."/>
            <person name="Li B."/>
            <person name="Zhang Y."/>
            <person name="Zhang S."/>
            <person name="Jiang F."/>
            <person name="Zhang X."/>
            <person name="Ren Y."/>
            <person name="Wang B."/>
            <person name="Wang S."/>
            <person name="Lu Y."/>
            <person name="Wu K."/>
            <person name="Fan W."/>
            <person name="Wang G."/>
        </authorList>
    </citation>
    <scope>NUCLEOTIDE SEQUENCE</scope>
    <source>
        <strain evidence="2">12Hb</strain>
    </source>
</reference>
<keyword evidence="3" id="KW-1185">Reference proteome</keyword>
<gene>
    <name evidence="2" type="ORF">GE061_014095</name>
</gene>